<dbReference type="Pfam" id="PF04857">
    <property type="entry name" value="CAF1"/>
    <property type="match status" value="1"/>
</dbReference>
<dbReference type="GO" id="GO:0004535">
    <property type="term" value="F:poly(A)-specific ribonuclease activity"/>
    <property type="evidence" value="ECO:0007669"/>
    <property type="project" value="UniProtKB-EC"/>
</dbReference>
<comment type="cofactor">
    <cofactor evidence="2">
        <name>a divalent metal cation</name>
        <dbReference type="ChEBI" id="CHEBI:60240"/>
    </cofactor>
</comment>
<evidence type="ECO:0000256" key="4">
    <source>
        <dbReference type="ARBA" id="ARBA00004496"/>
    </source>
</evidence>
<dbReference type="EC" id="3.1.13.4" evidence="7"/>
<evidence type="ECO:0000256" key="13">
    <source>
        <dbReference type="ARBA" id="ARBA00022884"/>
    </source>
</evidence>
<keyword evidence="14" id="KW-0805">Transcription regulation</keyword>
<keyword evidence="9" id="KW-0540">Nuclease</keyword>
<comment type="similarity">
    <text evidence="5">Belongs to the CAF1 family.</text>
</comment>
<keyword evidence="15" id="KW-0804">Transcription</keyword>
<keyword evidence="13" id="KW-0694">RNA-binding</keyword>
<evidence type="ECO:0000256" key="5">
    <source>
        <dbReference type="ARBA" id="ARBA00008372"/>
    </source>
</evidence>
<dbReference type="InterPro" id="IPR012340">
    <property type="entry name" value="NA-bd_OB-fold"/>
</dbReference>
<sequence>MSLVTKEEDSIEIREVWNENLEHEMSLISQAINHFPYVAMDTEFPGVVCKTVTTNANPRQNSYQSLRTNVNLLNIIQLGLTLSDEQGNHPIFGTNNNNPCIWQSNFREFNCVSLNSTRNRVGQQSTAHLSSHVTFDHRLQSPPLSNTISKKSPEVIETINHIPSVVFMFRNYEQLMLLANTNPLLPDCGFPLHWLMLHFLLIDTTNGWCFTSCSKCSRRQECFNVDSHRSHVKLAIRKQLGYLVQFSVSDGTETTVFVAFDREMTKLTNARAVDIGLLIIVLVVYGSCRRGDNNNPRDEMHRARAVSSKTSICIQSCPWYGTSAGIGGRGQRQEATQCLAF</sequence>
<dbReference type="Gene3D" id="3.30.420.10">
    <property type="entry name" value="Ribonuclease H-like superfamily/Ribonuclease H"/>
    <property type="match status" value="1"/>
</dbReference>
<dbReference type="GO" id="GO:0030014">
    <property type="term" value="C:CCR4-NOT complex"/>
    <property type="evidence" value="ECO:0007669"/>
    <property type="project" value="InterPro"/>
</dbReference>
<evidence type="ECO:0000313" key="19">
    <source>
        <dbReference type="Proteomes" id="UP000712600"/>
    </source>
</evidence>
<proteinExistence type="inferred from homology"/>
<dbReference type="AlphaFoldDB" id="A0A8S9RU18"/>
<keyword evidence="16" id="KW-0539">Nucleus</keyword>
<keyword evidence="10" id="KW-0479">Metal-binding</keyword>
<comment type="catalytic activity">
    <reaction evidence="1">
        <text>Exonucleolytic cleavage of poly(A) to 5'-AMP.</text>
        <dbReference type="EC" id="3.1.13.4"/>
    </reaction>
</comment>
<reference evidence="18" key="1">
    <citation type="submission" date="2019-12" db="EMBL/GenBank/DDBJ databases">
        <title>Genome sequencing and annotation of Brassica cretica.</title>
        <authorList>
            <person name="Studholme D.J."/>
            <person name="Sarris P."/>
        </authorList>
    </citation>
    <scope>NUCLEOTIDE SEQUENCE</scope>
    <source>
        <strain evidence="18">PFS-109/04</strain>
        <tissue evidence="18">Leaf</tissue>
    </source>
</reference>
<dbReference type="SUPFAM" id="SSF53098">
    <property type="entry name" value="Ribonuclease H-like"/>
    <property type="match status" value="1"/>
</dbReference>
<dbReference type="GO" id="GO:0003723">
    <property type="term" value="F:RNA binding"/>
    <property type="evidence" value="ECO:0007669"/>
    <property type="project" value="UniProtKB-KW"/>
</dbReference>
<organism evidence="18 19">
    <name type="scientific">Brassica cretica</name>
    <name type="common">Mustard</name>
    <dbReference type="NCBI Taxonomy" id="69181"/>
    <lineage>
        <taxon>Eukaryota</taxon>
        <taxon>Viridiplantae</taxon>
        <taxon>Streptophyta</taxon>
        <taxon>Embryophyta</taxon>
        <taxon>Tracheophyta</taxon>
        <taxon>Spermatophyta</taxon>
        <taxon>Magnoliopsida</taxon>
        <taxon>eudicotyledons</taxon>
        <taxon>Gunneridae</taxon>
        <taxon>Pentapetalae</taxon>
        <taxon>rosids</taxon>
        <taxon>malvids</taxon>
        <taxon>Brassicales</taxon>
        <taxon>Brassicaceae</taxon>
        <taxon>Brassiceae</taxon>
        <taxon>Brassica</taxon>
    </lineage>
</organism>
<evidence type="ECO:0000256" key="15">
    <source>
        <dbReference type="ARBA" id="ARBA00023163"/>
    </source>
</evidence>
<evidence type="ECO:0000256" key="1">
    <source>
        <dbReference type="ARBA" id="ARBA00001663"/>
    </source>
</evidence>
<dbReference type="EMBL" id="QGKX02000088">
    <property type="protein sequence ID" value="KAF3584267.1"/>
    <property type="molecule type" value="Genomic_DNA"/>
</dbReference>
<evidence type="ECO:0000256" key="7">
    <source>
        <dbReference type="ARBA" id="ARBA00012161"/>
    </source>
</evidence>
<comment type="subunit">
    <text evidence="6">Component of the CCR4-NOT complex, at least composed of CRR4 and CAF1 proteins.</text>
</comment>
<evidence type="ECO:0000256" key="10">
    <source>
        <dbReference type="ARBA" id="ARBA00022723"/>
    </source>
</evidence>
<evidence type="ECO:0000256" key="14">
    <source>
        <dbReference type="ARBA" id="ARBA00023015"/>
    </source>
</evidence>
<evidence type="ECO:0000256" key="9">
    <source>
        <dbReference type="ARBA" id="ARBA00022722"/>
    </source>
</evidence>
<comment type="subcellular location">
    <subcellularLocation>
        <location evidence="4">Cytoplasm</location>
    </subcellularLocation>
    <subcellularLocation>
        <location evidence="3">Nucleus</location>
    </subcellularLocation>
</comment>
<protein>
    <recommendedName>
        <fullName evidence="7">poly(A)-specific ribonuclease</fullName>
        <ecNumber evidence="7">3.1.13.4</ecNumber>
    </recommendedName>
</protein>
<evidence type="ECO:0000256" key="16">
    <source>
        <dbReference type="ARBA" id="ARBA00023242"/>
    </source>
</evidence>
<evidence type="ECO:0000256" key="11">
    <source>
        <dbReference type="ARBA" id="ARBA00022801"/>
    </source>
</evidence>
<evidence type="ECO:0000256" key="6">
    <source>
        <dbReference type="ARBA" id="ARBA00011757"/>
    </source>
</evidence>
<evidence type="ECO:0000256" key="2">
    <source>
        <dbReference type="ARBA" id="ARBA00001968"/>
    </source>
</evidence>
<dbReference type="PANTHER" id="PTHR10797">
    <property type="entry name" value="CCR4-NOT TRANSCRIPTION COMPLEX SUBUNIT"/>
    <property type="match status" value="1"/>
</dbReference>
<dbReference type="GO" id="GO:0046872">
    <property type="term" value="F:metal ion binding"/>
    <property type="evidence" value="ECO:0007669"/>
    <property type="project" value="UniProtKB-KW"/>
</dbReference>
<keyword evidence="8" id="KW-0963">Cytoplasm</keyword>
<dbReference type="GO" id="GO:0005737">
    <property type="term" value="C:cytoplasm"/>
    <property type="evidence" value="ECO:0007669"/>
    <property type="project" value="UniProtKB-SubCell"/>
</dbReference>
<gene>
    <name evidence="18" type="ORF">F2Q69_00025985</name>
</gene>
<accession>A0A8S9RU18</accession>
<comment type="caution">
    <text evidence="18">The sequence shown here is derived from an EMBL/GenBank/DDBJ whole genome shotgun (WGS) entry which is preliminary data.</text>
</comment>
<name>A0A8S9RU18_BRACR</name>
<keyword evidence="12" id="KW-0269">Exonuclease</keyword>
<dbReference type="GO" id="GO:0005634">
    <property type="term" value="C:nucleus"/>
    <property type="evidence" value="ECO:0007669"/>
    <property type="project" value="UniProtKB-SubCell"/>
</dbReference>
<comment type="function">
    <text evidence="17">Ubiquitous transcription factor required for a diverse set of processes. It is a component of the CCR4 complex involved in the control of gene expression.</text>
</comment>
<evidence type="ECO:0000256" key="8">
    <source>
        <dbReference type="ARBA" id="ARBA00022490"/>
    </source>
</evidence>
<dbReference type="InterPro" id="IPR039637">
    <property type="entry name" value="CNOT7/CNOT8/Pop2"/>
</dbReference>
<keyword evidence="11" id="KW-0378">Hydrolase</keyword>
<dbReference type="InterPro" id="IPR036397">
    <property type="entry name" value="RNaseH_sf"/>
</dbReference>
<evidence type="ECO:0000256" key="17">
    <source>
        <dbReference type="ARBA" id="ARBA00025148"/>
    </source>
</evidence>
<evidence type="ECO:0000313" key="18">
    <source>
        <dbReference type="EMBL" id="KAF3584267.1"/>
    </source>
</evidence>
<dbReference type="Proteomes" id="UP000712600">
    <property type="component" value="Unassembled WGS sequence"/>
</dbReference>
<dbReference type="InterPro" id="IPR012337">
    <property type="entry name" value="RNaseH-like_sf"/>
</dbReference>
<dbReference type="Gene3D" id="2.40.50.140">
    <property type="entry name" value="Nucleic acid-binding proteins"/>
    <property type="match status" value="1"/>
</dbReference>
<evidence type="ECO:0000256" key="3">
    <source>
        <dbReference type="ARBA" id="ARBA00004123"/>
    </source>
</evidence>
<dbReference type="InterPro" id="IPR006941">
    <property type="entry name" value="RNase_CAF1"/>
</dbReference>
<evidence type="ECO:0000256" key="12">
    <source>
        <dbReference type="ARBA" id="ARBA00022839"/>
    </source>
</evidence>